<keyword evidence="2" id="KW-1185">Reference proteome</keyword>
<accession>A0ABR5K4E5</accession>
<evidence type="ECO:0000313" key="2">
    <source>
        <dbReference type="Proteomes" id="UP000050668"/>
    </source>
</evidence>
<dbReference type="EMBL" id="LGRV01000003">
    <property type="protein sequence ID" value="KOS69224.1"/>
    <property type="molecule type" value="Genomic_DNA"/>
</dbReference>
<comment type="caution">
    <text evidence="1">The sequence shown here is derived from an EMBL/GenBank/DDBJ whole genome shotgun (WGS) entry which is preliminary data.</text>
</comment>
<protein>
    <submittedName>
        <fullName evidence="1">Uncharacterized protein</fullName>
    </submittedName>
</protein>
<sequence length="60" mass="6970">MNQLVVEYYENIFKNEIMLKQLDGATKTLKELVAEFVQRDEAHLSDIHTAYSNVKKEIIG</sequence>
<name>A0ABR5K4E5_9BACI</name>
<proteinExistence type="predicted"/>
<dbReference type="Proteomes" id="UP000050668">
    <property type="component" value="Unassembled WGS sequence"/>
</dbReference>
<dbReference type="RefSeq" id="WP_053584086.1">
    <property type="nucleotide sequence ID" value="NZ_LGRV01000003.1"/>
</dbReference>
<reference evidence="2" key="1">
    <citation type="submission" date="2015-07" db="EMBL/GenBank/DDBJ databases">
        <title>Fjat-14205 dsm 2895.</title>
        <authorList>
            <person name="Liu B."/>
            <person name="Wang J."/>
            <person name="Zhu Y."/>
            <person name="Liu G."/>
            <person name="Chen Q."/>
            <person name="Chen Z."/>
            <person name="Lan J."/>
            <person name="Che J."/>
            <person name="Ge C."/>
            <person name="Shi H."/>
            <person name="Pan Z."/>
            <person name="Liu X."/>
        </authorList>
    </citation>
    <scope>NUCLEOTIDE SEQUENCE [LARGE SCALE GENOMIC DNA]</scope>
    <source>
        <strain evidence="2">DSM 25560</strain>
    </source>
</reference>
<gene>
    <name evidence="1" type="ORF">AEA09_12135</name>
</gene>
<evidence type="ECO:0000313" key="1">
    <source>
        <dbReference type="EMBL" id="KOS69224.1"/>
    </source>
</evidence>
<organism evidence="1 2">
    <name type="scientific">Lysinibacillus contaminans</name>
    <dbReference type="NCBI Taxonomy" id="1293441"/>
    <lineage>
        <taxon>Bacteria</taxon>
        <taxon>Bacillati</taxon>
        <taxon>Bacillota</taxon>
        <taxon>Bacilli</taxon>
        <taxon>Bacillales</taxon>
        <taxon>Bacillaceae</taxon>
        <taxon>Lysinibacillus</taxon>
    </lineage>
</organism>